<keyword evidence="2" id="KW-0833">Ubl conjugation pathway</keyword>
<dbReference type="InterPro" id="IPR019954">
    <property type="entry name" value="Ubiquitin_CS"/>
</dbReference>
<dbReference type="Ensembl" id="ENSOTST00005030550.2">
    <property type="protein sequence ID" value="ENSOTSP00005028281.1"/>
    <property type="gene ID" value="ENSOTSG00005042470.2"/>
</dbReference>
<dbReference type="PANTHER" id="PTHR10666">
    <property type="entry name" value="UBIQUITIN"/>
    <property type="match status" value="1"/>
</dbReference>
<dbReference type="PROSITE" id="PS50053">
    <property type="entry name" value="UBIQUITIN_2"/>
    <property type="match status" value="1"/>
</dbReference>
<evidence type="ECO:0000313" key="10">
    <source>
        <dbReference type="Proteomes" id="UP000694402"/>
    </source>
</evidence>
<accession>A0A8C8LMH6</accession>
<dbReference type="SMART" id="SM00213">
    <property type="entry name" value="UBQ"/>
    <property type="match status" value="1"/>
</dbReference>
<reference evidence="9" key="2">
    <citation type="submission" date="2025-09" db="UniProtKB">
        <authorList>
            <consortium name="Ensembl"/>
        </authorList>
    </citation>
    <scope>IDENTIFICATION</scope>
</reference>
<dbReference type="GeneTree" id="ENSGT00940000165806"/>
<dbReference type="SUPFAM" id="SSF54236">
    <property type="entry name" value="Ubiquitin-like"/>
    <property type="match status" value="1"/>
</dbReference>
<evidence type="ECO:0000256" key="7">
    <source>
        <dbReference type="SAM" id="Phobius"/>
    </source>
</evidence>
<comment type="function">
    <text evidence="4">Ubiquitin-like protein which plays an important role in cell cycle control and embryogenesis via its conjugation to a limited number of cellular proteins, such as cullins or p53/TP53. Attachment of NEDD8 to cullins is critical for the recruitment of E2 to the cullin-RING-based E3 ubiquitin-protein ligase complex, thus facilitating polyubiquitination and proteasomal degradation of cyclins and other regulatory proteins. Attachment of NEDD8 to p53/TP53 inhibits p53/TP53 transcriptional activity. Covalent attachment to its substrates requires prior activation by the E1 complex UBE1C-APPBP1 and linkage to the E2 enzyme UBE2M.</text>
</comment>
<feature type="transmembrane region" description="Helical" evidence="7">
    <location>
        <begin position="92"/>
        <end position="116"/>
    </location>
</feature>
<evidence type="ECO:0000256" key="2">
    <source>
        <dbReference type="ARBA" id="ARBA00022786"/>
    </source>
</evidence>
<dbReference type="InterPro" id="IPR000626">
    <property type="entry name" value="Ubiquitin-like_dom"/>
</dbReference>
<dbReference type="InterPro" id="IPR019956">
    <property type="entry name" value="Ubiquitin_dom"/>
</dbReference>
<gene>
    <name evidence="9" type="primary">NEDD8</name>
</gene>
<organism evidence="9 10">
    <name type="scientific">Oncorhynchus tshawytscha</name>
    <name type="common">Chinook salmon</name>
    <name type="synonym">Salmo tshawytscha</name>
    <dbReference type="NCBI Taxonomy" id="74940"/>
    <lineage>
        <taxon>Eukaryota</taxon>
        <taxon>Metazoa</taxon>
        <taxon>Chordata</taxon>
        <taxon>Craniata</taxon>
        <taxon>Vertebrata</taxon>
        <taxon>Euteleostomi</taxon>
        <taxon>Actinopterygii</taxon>
        <taxon>Neopterygii</taxon>
        <taxon>Teleostei</taxon>
        <taxon>Protacanthopterygii</taxon>
        <taxon>Salmoniformes</taxon>
        <taxon>Salmonidae</taxon>
        <taxon>Salmoninae</taxon>
        <taxon>Oncorhynchus</taxon>
    </lineage>
</organism>
<comment type="similarity">
    <text evidence="1">Belongs to the ubiquitin family.</text>
</comment>
<dbReference type="InterPro" id="IPR029071">
    <property type="entry name" value="Ubiquitin-like_domsf"/>
</dbReference>
<dbReference type="PRINTS" id="PR00348">
    <property type="entry name" value="UBIQUITIN"/>
</dbReference>
<dbReference type="AlphaFoldDB" id="A0A8C8LMH6"/>
<protein>
    <recommendedName>
        <fullName evidence="6">Ubiquitin-like protein NEDD8</fullName>
    </recommendedName>
    <alternativeName>
        <fullName evidence="3">Neddylin</fullName>
    </alternativeName>
</protein>
<sequence length="121" mass="13722">MLIKVKTLTGKEIEIDIEPTDKVERIKERVEEKEGIPPQQQRLIYSGKQMNDEKTAADYKIQGGSVLHLVLALRGGEVLHCRKVFFLNSLIYLNYLSIWLPMVPGGLSMGLTILLLKTKTQ</sequence>
<keyword evidence="7" id="KW-0812">Transmembrane</keyword>
<keyword evidence="7" id="KW-1133">Transmembrane helix</keyword>
<evidence type="ECO:0000256" key="6">
    <source>
        <dbReference type="ARBA" id="ARBA00049766"/>
    </source>
</evidence>
<dbReference type="InterPro" id="IPR050158">
    <property type="entry name" value="Ubiquitin_ubiquitin-like"/>
</dbReference>
<evidence type="ECO:0000256" key="3">
    <source>
        <dbReference type="ARBA" id="ARBA00029788"/>
    </source>
</evidence>
<dbReference type="FunFam" id="3.10.20.90:FF:000023">
    <property type="entry name" value="NEDD8 protein"/>
    <property type="match status" value="1"/>
</dbReference>
<evidence type="ECO:0000259" key="8">
    <source>
        <dbReference type="PROSITE" id="PS50053"/>
    </source>
</evidence>
<dbReference type="PROSITE" id="PS00299">
    <property type="entry name" value="UBIQUITIN_1"/>
    <property type="match status" value="1"/>
</dbReference>
<keyword evidence="10" id="KW-1185">Reference proteome</keyword>
<evidence type="ECO:0000256" key="5">
    <source>
        <dbReference type="ARBA" id="ARBA00046971"/>
    </source>
</evidence>
<dbReference type="Gene3D" id="3.10.20.90">
    <property type="entry name" value="Phosphatidylinositol 3-kinase Catalytic Subunit, Chain A, domain 1"/>
    <property type="match status" value="1"/>
</dbReference>
<dbReference type="CDD" id="cd01806">
    <property type="entry name" value="Ubl_NEDD8"/>
    <property type="match status" value="1"/>
</dbReference>
<reference evidence="9" key="1">
    <citation type="submission" date="2025-08" db="UniProtKB">
        <authorList>
            <consortium name="Ensembl"/>
        </authorList>
    </citation>
    <scope>IDENTIFICATION</scope>
</reference>
<evidence type="ECO:0000256" key="4">
    <source>
        <dbReference type="ARBA" id="ARBA00045599"/>
    </source>
</evidence>
<keyword evidence="7" id="KW-0472">Membrane</keyword>
<dbReference type="InterPro" id="IPR038738">
    <property type="entry name" value="Nedd8-like"/>
</dbReference>
<evidence type="ECO:0000256" key="1">
    <source>
        <dbReference type="ARBA" id="ARBA00008430"/>
    </source>
</evidence>
<comment type="subunit">
    <text evidence="5">Interacts with AHR; interaction is direct. Interacts with NUB1; interaction is direct. Interacts with ESR1.</text>
</comment>
<name>A0A8C8LMH6_ONCTS</name>
<evidence type="ECO:0000313" key="9">
    <source>
        <dbReference type="Ensembl" id="ENSOTSP00005028281.1"/>
    </source>
</evidence>
<proteinExistence type="inferred from homology"/>
<dbReference type="Pfam" id="PF00240">
    <property type="entry name" value="ubiquitin"/>
    <property type="match status" value="1"/>
</dbReference>
<feature type="domain" description="Ubiquitin-like" evidence="8">
    <location>
        <begin position="1"/>
        <end position="76"/>
    </location>
</feature>
<dbReference type="Proteomes" id="UP000694402">
    <property type="component" value="Unassembled WGS sequence"/>
</dbReference>